<accession>A0A8H6NMW1</accession>
<proteinExistence type="predicted"/>
<evidence type="ECO:0000313" key="1">
    <source>
        <dbReference type="EMBL" id="KAF6839299.1"/>
    </source>
</evidence>
<dbReference type="OrthoDB" id="4849252at2759"/>
<gene>
    <name evidence="1" type="ORF">CMUS01_04334</name>
</gene>
<dbReference type="AlphaFoldDB" id="A0A8H6NMW1"/>
<dbReference type="EMBL" id="WIGM01000116">
    <property type="protein sequence ID" value="KAF6839299.1"/>
    <property type="molecule type" value="Genomic_DNA"/>
</dbReference>
<reference evidence="1" key="1">
    <citation type="journal article" date="2020" name="Phytopathology">
        <title>Genome Sequence Resources of Colletotrichum truncatum, C. plurivorum, C. musicola, and C. sojae: Four Species Pathogenic to Soybean (Glycine max).</title>
        <authorList>
            <person name="Rogerio F."/>
            <person name="Boufleur T.R."/>
            <person name="Ciampi-Guillardi M."/>
            <person name="Sukno S.A."/>
            <person name="Thon M.R."/>
            <person name="Massola Junior N.S."/>
            <person name="Baroncelli R."/>
        </authorList>
    </citation>
    <scope>NUCLEOTIDE SEQUENCE</scope>
    <source>
        <strain evidence="1">LFN0074</strain>
    </source>
</reference>
<dbReference type="Proteomes" id="UP000639643">
    <property type="component" value="Unassembled WGS sequence"/>
</dbReference>
<comment type="caution">
    <text evidence="1">The sequence shown here is derived from an EMBL/GenBank/DDBJ whole genome shotgun (WGS) entry which is preliminary data.</text>
</comment>
<protein>
    <submittedName>
        <fullName evidence="1">Uncharacterized protein</fullName>
    </submittedName>
</protein>
<name>A0A8H6NMW1_9PEZI</name>
<keyword evidence="2" id="KW-1185">Reference proteome</keyword>
<evidence type="ECO:0000313" key="2">
    <source>
        <dbReference type="Proteomes" id="UP000639643"/>
    </source>
</evidence>
<sequence length="174" mass="20222">MAEILGVIAAMIQLVEFGDKFATQLRRFSHFSNSRAQQVEQHVVQAENFSISISVARFSLMRHCKKYPQSPVLRYISSRKLCDGLDENAEAVSDRLYDATNRMKKLMRTKLSLVLFFKWFYYKDMILLPFAEMESLKTCLLLLMTSAILESFIAERREAPADSYERIAKLDEEM</sequence>
<organism evidence="1 2">
    <name type="scientific">Colletotrichum musicola</name>
    <dbReference type="NCBI Taxonomy" id="2175873"/>
    <lineage>
        <taxon>Eukaryota</taxon>
        <taxon>Fungi</taxon>
        <taxon>Dikarya</taxon>
        <taxon>Ascomycota</taxon>
        <taxon>Pezizomycotina</taxon>
        <taxon>Sordariomycetes</taxon>
        <taxon>Hypocreomycetidae</taxon>
        <taxon>Glomerellales</taxon>
        <taxon>Glomerellaceae</taxon>
        <taxon>Colletotrichum</taxon>
        <taxon>Colletotrichum orchidearum species complex</taxon>
    </lineage>
</organism>